<reference evidence="4" key="1">
    <citation type="journal article" date="2019" name="Int. J. Syst. Evol. Microbiol.">
        <title>The Global Catalogue of Microorganisms (GCM) 10K type strain sequencing project: providing services to taxonomists for standard genome sequencing and annotation.</title>
        <authorList>
            <consortium name="The Broad Institute Genomics Platform"/>
            <consortium name="The Broad Institute Genome Sequencing Center for Infectious Disease"/>
            <person name="Wu L."/>
            <person name="Ma J."/>
        </authorList>
    </citation>
    <scope>NUCLEOTIDE SEQUENCE [LARGE SCALE GENOMIC DNA]</scope>
    <source>
        <strain evidence="4">NBRC 108894</strain>
    </source>
</reference>
<protein>
    <submittedName>
        <fullName evidence="3">Uncharacterized protein</fullName>
    </submittedName>
</protein>
<evidence type="ECO:0000256" key="1">
    <source>
        <dbReference type="SAM" id="MobiDB-lite"/>
    </source>
</evidence>
<feature type="signal peptide" evidence="2">
    <location>
        <begin position="1"/>
        <end position="28"/>
    </location>
</feature>
<organism evidence="3 4">
    <name type="scientific">Pseudolysinimonas kribbensis</name>
    <dbReference type="NCBI Taxonomy" id="433641"/>
    <lineage>
        <taxon>Bacteria</taxon>
        <taxon>Bacillati</taxon>
        <taxon>Actinomycetota</taxon>
        <taxon>Actinomycetes</taxon>
        <taxon>Micrococcales</taxon>
        <taxon>Microbacteriaceae</taxon>
        <taxon>Pseudolysinimonas</taxon>
    </lineage>
</organism>
<feature type="region of interest" description="Disordered" evidence="1">
    <location>
        <begin position="361"/>
        <end position="389"/>
    </location>
</feature>
<accession>A0ABQ6K433</accession>
<evidence type="ECO:0000256" key="2">
    <source>
        <dbReference type="SAM" id="SignalP"/>
    </source>
</evidence>
<feature type="chain" id="PRO_5045512855" evidence="2">
    <location>
        <begin position="29"/>
        <end position="389"/>
    </location>
</feature>
<gene>
    <name evidence="3" type="ORF">GCM10025881_19230</name>
</gene>
<dbReference type="EMBL" id="BSVB01000001">
    <property type="protein sequence ID" value="GMA95099.1"/>
    <property type="molecule type" value="Genomic_DNA"/>
</dbReference>
<evidence type="ECO:0000313" key="3">
    <source>
        <dbReference type="EMBL" id="GMA95099.1"/>
    </source>
</evidence>
<comment type="caution">
    <text evidence="3">The sequence shown here is derived from an EMBL/GenBank/DDBJ whole genome shotgun (WGS) entry which is preliminary data.</text>
</comment>
<evidence type="ECO:0000313" key="4">
    <source>
        <dbReference type="Proteomes" id="UP001157034"/>
    </source>
</evidence>
<dbReference type="Proteomes" id="UP001157034">
    <property type="component" value="Unassembled WGS sequence"/>
</dbReference>
<keyword evidence="2" id="KW-0732">Signal</keyword>
<proteinExistence type="predicted"/>
<keyword evidence="4" id="KW-1185">Reference proteome</keyword>
<name>A0ABQ6K433_9MICO</name>
<sequence>MKKILAGIAAVALGAGISVAAAATAAHATEPTQCVVGTTHVDEVSHQEYRYDQVVPAKAETFHTEYRFHTRVHRPDNTVERKFVKGYDFVDGGTVTFRDQNNHSQTVSGHWVKSDGWHQIPDSVINAYWGAGGITQSLLGGSEDHPKGMVPLSVYGGPNVSVSYYASEETITGGYTDYGPWSDWSTTNPGASTDTMEVQSEQVSNHDGTTEYTLYYVHGHSPSTDVDAATWETAAPGAPWAQFDERKVVDTAAHDTDKYADCVQPCSAFGTITTMANPDGTLPSTWNTSDTRSKGSNTVTGGVLNVATQDSSGESKAAAYYAVDIPLASIGSPHLNYASTPAGVLPGFQLVLDDGRILVGEPGPTATAGGRSPRSRACPPPTAIRPART</sequence>